<dbReference type="AlphaFoldDB" id="A0A2S7T8Y6"/>
<feature type="binding site" evidence="8">
    <location>
        <position position="155"/>
    </location>
    <ligand>
        <name>(R)-pantoate</name>
        <dbReference type="ChEBI" id="CHEBI:15980"/>
    </ligand>
</feature>
<dbReference type="PANTHER" id="PTHR21299">
    <property type="entry name" value="CYTIDYLATE KINASE/PANTOATE-BETA-ALANINE LIGASE"/>
    <property type="match status" value="1"/>
</dbReference>
<comment type="subcellular location">
    <subcellularLocation>
        <location evidence="8">Cytoplasm</location>
    </subcellularLocation>
</comment>
<name>A0A2S7T8Y6_9FLAO</name>
<keyword evidence="10" id="KW-1185">Reference proteome</keyword>
<evidence type="ECO:0000256" key="2">
    <source>
        <dbReference type="ARBA" id="ARBA00009256"/>
    </source>
</evidence>
<comment type="caution">
    <text evidence="9">The sequence shown here is derived from an EMBL/GenBank/DDBJ whole genome shotgun (WGS) entry which is preliminary data.</text>
</comment>
<comment type="function">
    <text evidence="8">Catalyzes the condensation of pantoate with beta-alanine in an ATP-dependent reaction via a pantoyl-adenylate intermediate.</text>
</comment>
<feature type="binding site" evidence="8">
    <location>
        <begin position="186"/>
        <end position="189"/>
    </location>
    <ligand>
        <name>ATP</name>
        <dbReference type="ChEBI" id="CHEBI:30616"/>
    </ligand>
</feature>
<dbReference type="SUPFAM" id="SSF52374">
    <property type="entry name" value="Nucleotidylyl transferase"/>
    <property type="match status" value="1"/>
</dbReference>
<comment type="similarity">
    <text evidence="2 8">Belongs to the pantothenate synthetase family.</text>
</comment>
<dbReference type="EC" id="6.3.2.1" evidence="8"/>
<dbReference type="Gene3D" id="3.40.50.620">
    <property type="entry name" value="HUPs"/>
    <property type="match status" value="1"/>
</dbReference>
<dbReference type="GO" id="GO:0005524">
    <property type="term" value="F:ATP binding"/>
    <property type="evidence" value="ECO:0007669"/>
    <property type="project" value="UniProtKB-KW"/>
</dbReference>
<dbReference type="EMBL" id="MQVX01000001">
    <property type="protein sequence ID" value="PQJ16393.1"/>
    <property type="molecule type" value="Genomic_DNA"/>
</dbReference>
<dbReference type="InterPro" id="IPR004821">
    <property type="entry name" value="Cyt_trans-like"/>
</dbReference>
<feature type="binding site" evidence="8">
    <location>
        <position position="61"/>
    </location>
    <ligand>
        <name>beta-alanine</name>
        <dbReference type="ChEBI" id="CHEBI:57966"/>
    </ligand>
</feature>
<dbReference type="PANTHER" id="PTHR21299:SF1">
    <property type="entry name" value="PANTOATE--BETA-ALANINE LIGASE"/>
    <property type="match status" value="1"/>
</dbReference>
<dbReference type="InterPro" id="IPR042176">
    <property type="entry name" value="Pantoate_ligase_C"/>
</dbReference>
<evidence type="ECO:0000256" key="7">
    <source>
        <dbReference type="ARBA" id="ARBA00048258"/>
    </source>
</evidence>
<keyword evidence="4 8" id="KW-0566">Pantothenate biosynthesis</keyword>
<dbReference type="GO" id="GO:0005829">
    <property type="term" value="C:cytosol"/>
    <property type="evidence" value="ECO:0007669"/>
    <property type="project" value="TreeGrafter"/>
</dbReference>
<feature type="binding site" evidence="8">
    <location>
        <begin position="30"/>
        <end position="37"/>
    </location>
    <ligand>
        <name>ATP</name>
        <dbReference type="ChEBI" id="CHEBI:30616"/>
    </ligand>
</feature>
<comment type="caution">
    <text evidence="8">Lacks conserved residue(s) required for the propagation of feature annotation.</text>
</comment>
<dbReference type="Gene3D" id="3.30.1300.10">
    <property type="entry name" value="Pantoate-beta-alanine ligase, C-terminal domain"/>
    <property type="match status" value="1"/>
</dbReference>
<feature type="binding site" evidence="8">
    <location>
        <position position="61"/>
    </location>
    <ligand>
        <name>(R)-pantoate</name>
        <dbReference type="ChEBI" id="CHEBI:15980"/>
    </ligand>
</feature>
<proteinExistence type="inferred from homology"/>
<dbReference type="NCBIfam" id="TIGR00018">
    <property type="entry name" value="panC"/>
    <property type="match status" value="1"/>
</dbReference>
<keyword evidence="8" id="KW-0963">Cytoplasm</keyword>
<keyword evidence="6 8" id="KW-0067">ATP-binding</keyword>
<dbReference type="NCBIfam" id="TIGR00125">
    <property type="entry name" value="cyt_tran_rel"/>
    <property type="match status" value="1"/>
</dbReference>
<dbReference type="Pfam" id="PF02569">
    <property type="entry name" value="Pantoate_ligase"/>
    <property type="match status" value="1"/>
</dbReference>
<evidence type="ECO:0000256" key="3">
    <source>
        <dbReference type="ARBA" id="ARBA00022598"/>
    </source>
</evidence>
<dbReference type="RefSeq" id="WP_105002066.1">
    <property type="nucleotide sequence ID" value="NZ_MQVX01000001.1"/>
</dbReference>
<dbReference type="CDD" id="cd00560">
    <property type="entry name" value="PanC"/>
    <property type="match status" value="1"/>
</dbReference>
<organism evidence="9 10">
    <name type="scientific">Aureicoccus marinus</name>
    <dbReference type="NCBI Taxonomy" id="754435"/>
    <lineage>
        <taxon>Bacteria</taxon>
        <taxon>Pseudomonadati</taxon>
        <taxon>Bacteroidota</taxon>
        <taxon>Flavobacteriia</taxon>
        <taxon>Flavobacteriales</taxon>
        <taxon>Flavobacteriaceae</taxon>
        <taxon>Aureicoccus</taxon>
    </lineage>
</organism>
<evidence type="ECO:0000256" key="6">
    <source>
        <dbReference type="ARBA" id="ARBA00022840"/>
    </source>
</evidence>
<dbReference type="Proteomes" id="UP000239366">
    <property type="component" value="Unassembled WGS sequence"/>
</dbReference>
<protein>
    <recommendedName>
        <fullName evidence="8">Pantothenate synthetase</fullName>
        <shortName evidence="8">PS</shortName>
        <ecNumber evidence="8">6.3.2.1</ecNumber>
    </recommendedName>
    <alternativeName>
        <fullName evidence="8">Pantoate--beta-alanine ligase</fullName>
    </alternativeName>
    <alternativeName>
        <fullName evidence="8">Pantoate-activating enzyme</fullName>
    </alternativeName>
</protein>
<feature type="active site" description="Proton donor" evidence="8">
    <location>
        <position position="37"/>
    </location>
</feature>
<dbReference type="UniPathway" id="UPA00028">
    <property type="reaction ID" value="UER00005"/>
</dbReference>
<evidence type="ECO:0000256" key="5">
    <source>
        <dbReference type="ARBA" id="ARBA00022741"/>
    </source>
</evidence>
<evidence type="ECO:0000256" key="4">
    <source>
        <dbReference type="ARBA" id="ARBA00022655"/>
    </source>
</evidence>
<reference evidence="10" key="1">
    <citation type="submission" date="2016-11" db="EMBL/GenBank/DDBJ databases">
        <title>Trade-off between light-utilization and light-protection in marine flavobacteria.</title>
        <authorList>
            <person name="Kumagai Y."/>
            <person name="Yoshizawa S."/>
            <person name="Kogure K."/>
        </authorList>
    </citation>
    <scope>NUCLEOTIDE SEQUENCE [LARGE SCALE GENOMIC DNA]</scope>
    <source>
        <strain evidence="10">SG-18</strain>
    </source>
</reference>
<accession>A0A2S7T8Y6</accession>
<comment type="pathway">
    <text evidence="1 8">Cofactor biosynthesis; (R)-pantothenate biosynthesis; (R)-pantothenate from (R)-pantoate and beta-alanine: step 1/1.</text>
</comment>
<dbReference type="InterPro" id="IPR003721">
    <property type="entry name" value="Pantoate_ligase"/>
</dbReference>
<comment type="catalytic activity">
    <reaction evidence="7 8">
        <text>(R)-pantoate + beta-alanine + ATP = (R)-pantothenate + AMP + diphosphate + H(+)</text>
        <dbReference type="Rhea" id="RHEA:10912"/>
        <dbReference type="ChEBI" id="CHEBI:15378"/>
        <dbReference type="ChEBI" id="CHEBI:15980"/>
        <dbReference type="ChEBI" id="CHEBI:29032"/>
        <dbReference type="ChEBI" id="CHEBI:30616"/>
        <dbReference type="ChEBI" id="CHEBI:33019"/>
        <dbReference type="ChEBI" id="CHEBI:57966"/>
        <dbReference type="ChEBI" id="CHEBI:456215"/>
        <dbReference type="EC" id="6.3.2.1"/>
    </reaction>
</comment>
<dbReference type="GO" id="GO:0015940">
    <property type="term" value="P:pantothenate biosynthetic process"/>
    <property type="evidence" value="ECO:0007669"/>
    <property type="project" value="UniProtKB-UniRule"/>
</dbReference>
<evidence type="ECO:0000313" key="10">
    <source>
        <dbReference type="Proteomes" id="UP000239366"/>
    </source>
</evidence>
<feature type="binding site" evidence="8">
    <location>
        <begin position="149"/>
        <end position="152"/>
    </location>
    <ligand>
        <name>ATP</name>
        <dbReference type="ChEBI" id="CHEBI:30616"/>
    </ligand>
</feature>
<keyword evidence="3 8" id="KW-0436">Ligase</keyword>
<comment type="subunit">
    <text evidence="8">Homodimer.</text>
</comment>
<gene>
    <name evidence="8" type="primary">panC</name>
    <name evidence="9" type="ORF">BST99_12305</name>
</gene>
<dbReference type="OrthoDB" id="9773087at2"/>
<comment type="miscellaneous">
    <text evidence="8">The reaction proceeds by a bi uni uni bi ping pong mechanism.</text>
</comment>
<evidence type="ECO:0000313" key="9">
    <source>
        <dbReference type="EMBL" id="PQJ16393.1"/>
    </source>
</evidence>
<dbReference type="GO" id="GO:0004592">
    <property type="term" value="F:pantoate-beta-alanine ligase activity"/>
    <property type="evidence" value="ECO:0007669"/>
    <property type="project" value="UniProtKB-UniRule"/>
</dbReference>
<evidence type="ECO:0000256" key="8">
    <source>
        <dbReference type="HAMAP-Rule" id="MF_00158"/>
    </source>
</evidence>
<sequence>MALFYTVDTLQRPLLKARAEGQSIGFVPTMGALHSGHLSLVRKALEENDLVVVSIFVNPTQFDKEDDLQKYPAQLEEDVKLIEEIASDILVFAPTAKEVYPQKMEAKQYNFEGLEKVMEGEFRTGHFDGVGTVVERLFEICIPHRAYFGEKDFQQLQIIRKLVDLQGIDIDIVGCPIEREDHGLARSSRNERLSPTAREKAGMIYAILKAARDQFDQKNAEELNQWVIQQFQEEESLELEYFEIADAHTLTPLMKRQTGQKYRAFIAVYTEGVRLIDNIALN</sequence>
<keyword evidence="5 8" id="KW-0547">Nucleotide-binding</keyword>
<dbReference type="InterPro" id="IPR014729">
    <property type="entry name" value="Rossmann-like_a/b/a_fold"/>
</dbReference>
<dbReference type="HAMAP" id="MF_00158">
    <property type="entry name" value="PanC"/>
    <property type="match status" value="1"/>
</dbReference>
<evidence type="ECO:0000256" key="1">
    <source>
        <dbReference type="ARBA" id="ARBA00004990"/>
    </source>
</evidence>